<evidence type="ECO:0000313" key="3">
    <source>
        <dbReference type="Proteomes" id="UP000585721"/>
    </source>
</evidence>
<dbReference type="InterPro" id="IPR012902">
    <property type="entry name" value="N_methyl_site"/>
</dbReference>
<keyword evidence="1" id="KW-1133">Transmembrane helix</keyword>
<dbReference type="EMBL" id="JACHGR010000003">
    <property type="protein sequence ID" value="MBB6055069.1"/>
    <property type="molecule type" value="Genomic_DNA"/>
</dbReference>
<proteinExistence type="predicted"/>
<keyword evidence="1" id="KW-0812">Transmembrane</keyword>
<name>A0A841GAV5_9GAMM</name>
<keyword evidence="1" id="KW-0472">Membrane</keyword>
<dbReference type="GO" id="GO:0043683">
    <property type="term" value="P:type IV pilus assembly"/>
    <property type="evidence" value="ECO:0007669"/>
    <property type="project" value="InterPro"/>
</dbReference>
<dbReference type="SUPFAM" id="SSF54523">
    <property type="entry name" value="Pili subunits"/>
    <property type="match status" value="1"/>
</dbReference>
<dbReference type="NCBIfam" id="TIGR02532">
    <property type="entry name" value="IV_pilin_GFxxxE"/>
    <property type="match status" value="1"/>
</dbReference>
<feature type="transmembrane region" description="Helical" evidence="1">
    <location>
        <begin position="7"/>
        <end position="28"/>
    </location>
</feature>
<reference evidence="2 3" key="1">
    <citation type="submission" date="2020-08" db="EMBL/GenBank/DDBJ databases">
        <title>Genomic Encyclopedia of Type Strains, Phase IV (KMG-IV): sequencing the most valuable type-strain genomes for metagenomic binning, comparative biology and taxonomic classification.</title>
        <authorList>
            <person name="Goeker M."/>
        </authorList>
    </citation>
    <scope>NUCLEOTIDE SEQUENCE [LARGE SCALE GENOMIC DNA]</scope>
    <source>
        <strain evidence="2 3">DSM 22975</strain>
    </source>
</reference>
<dbReference type="Proteomes" id="UP000585721">
    <property type="component" value="Unassembled WGS sequence"/>
</dbReference>
<dbReference type="PROSITE" id="PS00409">
    <property type="entry name" value="PROKAR_NTER_METHYL"/>
    <property type="match status" value="1"/>
</dbReference>
<dbReference type="Pfam" id="PF16732">
    <property type="entry name" value="ComP_DUS"/>
    <property type="match status" value="1"/>
</dbReference>
<organism evidence="2 3">
    <name type="scientific">Tolumonas osonensis</name>
    <dbReference type="NCBI Taxonomy" id="675874"/>
    <lineage>
        <taxon>Bacteria</taxon>
        <taxon>Pseudomonadati</taxon>
        <taxon>Pseudomonadota</taxon>
        <taxon>Gammaproteobacteria</taxon>
        <taxon>Aeromonadales</taxon>
        <taxon>Aeromonadaceae</taxon>
        <taxon>Tolumonas</taxon>
    </lineage>
</organism>
<dbReference type="InterPro" id="IPR045584">
    <property type="entry name" value="Pilin-like"/>
</dbReference>
<dbReference type="InterPro" id="IPR031982">
    <property type="entry name" value="PilE-like"/>
</dbReference>
<dbReference type="AlphaFoldDB" id="A0A841GAV5"/>
<comment type="caution">
    <text evidence="2">The sequence shown here is derived from an EMBL/GenBank/DDBJ whole genome shotgun (WGS) entry which is preliminary data.</text>
</comment>
<sequence length="128" mass="13696">MKNNSRGFTLLELMIVVAVVAILATIAYPSYQNFILRSHRAEAIEGLLSAQLRQEEWRVKNGSYTSTMSNIGSPSSTYYNFSASVSSSGVPTYTLTASAAGSQTADSDCPTLTITNADVKGPSASCWE</sequence>
<dbReference type="Pfam" id="PF07963">
    <property type="entry name" value="N_methyl"/>
    <property type="match status" value="1"/>
</dbReference>
<gene>
    <name evidence="2" type="ORF">HNR75_000951</name>
</gene>
<dbReference type="RefSeq" id="WP_188025863.1">
    <property type="nucleotide sequence ID" value="NZ_JACHGR010000003.1"/>
</dbReference>
<accession>A0A841GAV5</accession>
<dbReference type="Gene3D" id="3.30.700.10">
    <property type="entry name" value="Glycoprotein, Type 4 Pilin"/>
    <property type="match status" value="1"/>
</dbReference>
<protein>
    <submittedName>
        <fullName evidence="2">Type IV pilus assembly protein PilE</fullName>
    </submittedName>
</protein>
<evidence type="ECO:0000256" key="1">
    <source>
        <dbReference type="SAM" id="Phobius"/>
    </source>
</evidence>
<evidence type="ECO:0000313" key="2">
    <source>
        <dbReference type="EMBL" id="MBB6055069.1"/>
    </source>
</evidence>
<keyword evidence="3" id="KW-1185">Reference proteome</keyword>